<feature type="compositionally biased region" description="Polar residues" evidence="1">
    <location>
        <begin position="742"/>
        <end position="753"/>
    </location>
</feature>
<feature type="compositionally biased region" description="Polar residues" evidence="1">
    <location>
        <begin position="772"/>
        <end position="791"/>
    </location>
</feature>
<feature type="compositionally biased region" description="Polar residues" evidence="1">
    <location>
        <begin position="191"/>
        <end position="201"/>
    </location>
</feature>
<feature type="compositionally biased region" description="Basic and acidic residues" evidence="1">
    <location>
        <begin position="792"/>
        <end position="805"/>
    </location>
</feature>
<feature type="region of interest" description="Disordered" evidence="1">
    <location>
        <begin position="1138"/>
        <end position="1169"/>
    </location>
</feature>
<keyword evidence="2" id="KW-0472">Membrane</keyword>
<dbReference type="OrthoDB" id="5353066at2759"/>
<feature type="region of interest" description="Disordered" evidence="1">
    <location>
        <begin position="1282"/>
        <end position="1307"/>
    </location>
</feature>
<feature type="region of interest" description="Disordered" evidence="1">
    <location>
        <begin position="580"/>
        <end position="618"/>
    </location>
</feature>
<feature type="region of interest" description="Disordered" evidence="1">
    <location>
        <begin position="772"/>
        <end position="822"/>
    </location>
</feature>
<feature type="compositionally biased region" description="Polar residues" evidence="1">
    <location>
        <begin position="1138"/>
        <end position="1154"/>
    </location>
</feature>
<dbReference type="EMBL" id="LGUA01000039">
    <property type="protein sequence ID" value="OAX84935.1"/>
    <property type="molecule type" value="Genomic_DNA"/>
</dbReference>
<keyword evidence="4" id="KW-1185">Reference proteome</keyword>
<dbReference type="Proteomes" id="UP000091918">
    <property type="component" value="Unassembled WGS sequence"/>
</dbReference>
<feature type="region of interest" description="Disordered" evidence="1">
    <location>
        <begin position="309"/>
        <end position="333"/>
    </location>
</feature>
<feature type="region of interest" description="Disordered" evidence="1">
    <location>
        <begin position="1181"/>
        <end position="1218"/>
    </location>
</feature>
<feature type="compositionally biased region" description="Basic and acidic residues" evidence="1">
    <location>
        <begin position="150"/>
        <end position="163"/>
    </location>
</feature>
<feature type="region of interest" description="Disordered" evidence="1">
    <location>
        <begin position="88"/>
        <end position="166"/>
    </location>
</feature>
<proteinExistence type="predicted"/>
<feature type="compositionally biased region" description="Polar residues" evidence="1">
    <location>
        <begin position="701"/>
        <end position="724"/>
    </location>
</feature>
<gene>
    <name evidence="3" type="ORF">ACJ72_00688</name>
</gene>
<name>A0A1B7P7C2_9EURO</name>
<feature type="transmembrane region" description="Helical" evidence="2">
    <location>
        <begin position="1387"/>
        <end position="1406"/>
    </location>
</feature>
<evidence type="ECO:0000313" key="4">
    <source>
        <dbReference type="Proteomes" id="UP000091918"/>
    </source>
</evidence>
<evidence type="ECO:0000256" key="2">
    <source>
        <dbReference type="SAM" id="Phobius"/>
    </source>
</evidence>
<keyword evidence="2" id="KW-1133">Transmembrane helix</keyword>
<keyword evidence="2" id="KW-0812">Transmembrane</keyword>
<feature type="region of interest" description="Disordered" evidence="1">
    <location>
        <begin position="191"/>
        <end position="214"/>
    </location>
</feature>
<accession>A0A1B7P7C2</accession>
<protein>
    <submittedName>
        <fullName evidence="3">Uncharacterized protein</fullName>
    </submittedName>
</protein>
<feature type="compositionally biased region" description="Low complexity" evidence="1">
    <location>
        <begin position="129"/>
        <end position="145"/>
    </location>
</feature>
<feature type="compositionally biased region" description="Low complexity" evidence="1">
    <location>
        <begin position="593"/>
        <end position="607"/>
    </location>
</feature>
<feature type="region of interest" description="Disordered" evidence="1">
    <location>
        <begin position="701"/>
        <end position="753"/>
    </location>
</feature>
<evidence type="ECO:0000256" key="1">
    <source>
        <dbReference type="SAM" id="MobiDB-lite"/>
    </source>
</evidence>
<reference evidence="3 4" key="1">
    <citation type="submission" date="2015-07" db="EMBL/GenBank/DDBJ databases">
        <title>Emmonsia species relationships and genome sequence.</title>
        <authorList>
            <person name="Cuomo C.A."/>
            <person name="Schwartz I.S."/>
            <person name="Kenyon C."/>
            <person name="de Hoog G.S."/>
            <person name="Govender N.P."/>
            <person name="Botha A."/>
            <person name="Moreno L."/>
            <person name="de Vries M."/>
            <person name="Munoz J.F."/>
            <person name="Stielow J.B."/>
        </authorList>
    </citation>
    <scope>NUCLEOTIDE SEQUENCE [LARGE SCALE GENOMIC DNA]</scope>
    <source>
        <strain evidence="3 4">CBS 136260</strain>
    </source>
</reference>
<sequence length="1453" mass="160077">MTFRGADDAASGANVDEYQHLHLCSEVPVPLPLFTPVPECRSRSAPISRPVSPPLSPAPTLLVSLHTIGTGQVSGGLSLHEYRKNLSRPQLDEPLSPGPRRTLRRKPKALNLNVVRSLKAPLSPPPTPVSVSSISPSSSVESLQSYRSLTESDHSHPDQDFHDGVPFSTLTKVTSLPNTTPSFTIVHNTTSQQPNAQLTSIPTPPPYTPATSVASGTSRIKKLNAFRHRLKQIPVDLISHHKSSSDSALFLKPNHSKSRLRYRGVLFEILNPPKSTEFPVSSSFHHISPKYHLYPLKGSISAPFFDPMPPQGQQTPLKHAGQSWPEGEERRPTPPRALFEDLRAAHSSITSRIANQRSNMFPLFPYVDHPTGDLDVGLPFDVDAEEAHATLPPNYPYPLASHSENEAPEQALEVILPPESEVPSVAIQHGADNPKITFTNLVLSGASIGQLSNYFSSKASRVGSGLNGEVFRRQPSKLTKPRPPVRIQSSQWKKLRLSDASGVISSLIPSQLHPYIGRSRVEKRNSAKDVTKRGCGKSCTKQVSEYRRSASDTLERLSANIEELVARDVVSVAAYPQPYPVEGSLKPPQARPLSSLYSSNNEPSPESDNQALPGDDSYLVDSCPSTDLSCKSTQYPYQWSSISSPNFSKPIRVLESRSTSANTPQLQMPYSCYYPNSHPSFDHRRDDNVPDGSFCGVSPISPTHVSDLSPTTGDPGTLQSSSISGIADHDFHADENEDMGPGSSQTASSPQLSRFGTFSTLKSRFRLPATLSSRSKGSGLMTQISITQPPSQERKKLAERSESHHALKNITGQDGPKWNGREDSLDWQTVAESRQFKSDMRSDFSRVDTGSSLANYSSYGSLANTEAQPWTSLALRGGHPTFSRSPSNPVTVHPGQQGLAHRHRLHQNSQTGSGILLPDYQYPGKCSDSLNSLANPMPVLKASTEVCPAPLVASVSKYQHPDPLNKTHSHPFKNPPPALDKWRTRLRNQNLYQPSRIGPGPATPSSKSDFFDFSCHQQQRQLPQYQHPNQHNPVCCNTQYHQNSVPESLGPPVTVSSDWCTVSSSQDMSMSVLNRDGSSHSRIQHKHGFFSSTKHNASNNLPSILPHPFKNIHTRHKRPFSHKYPRMSMFTTQNLATNERNSQHSQPLTASSHSAPRDYSPGGSTQRGDLLQMPERAHLAPTYSSTDRLISDPQPNPSPPRIHNRPSGDDSITASTSKVNGACHNTESAVPETGYQRDQYLSTPRLRWPFTHDNENQTIQRHMKALSRDDLIRERIRQLDDPIVPSNTQQSRGEPHPRPLSERGTIPHLPNIVASRPVNVNEELEVDQWYCSENGRYAFSSPPGLFKTSARYKQRAAAAARVPGTNFALQRHVGRELIIGSTITLPLGWLMLGYIALVGEGANWLIQWRSGGEVTQFHYKEIRFARKVFGAVLLGLVIIGFVAATAILASKYN</sequence>
<feature type="transmembrane region" description="Helical" evidence="2">
    <location>
        <begin position="1427"/>
        <end position="1449"/>
    </location>
</feature>
<comment type="caution">
    <text evidence="3">The sequence shown here is derived from an EMBL/GenBank/DDBJ whole genome shotgun (WGS) entry which is preliminary data.</text>
</comment>
<evidence type="ECO:0000313" key="3">
    <source>
        <dbReference type="EMBL" id="OAX84935.1"/>
    </source>
</evidence>
<organism evidence="3 4">
    <name type="scientific">Emergomyces africanus</name>
    <dbReference type="NCBI Taxonomy" id="1955775"/>
    <lineage>
        <taxon>Eukaryota</taxon>
        <taxon>Fungi</taxon>
        <taxon>Dikarya</taxon>
        <taxon>Ascomycota</taxon>
        <taxon>Pezizomycotina</taxon>
        <taxon>Eurotiomycetes</taxon>
        <taxon>Eurotiomycetidae</taxon>
        <taxon>Onygenales</taxon>
        <taxon>Ajellomycetaceae</taxon>
        <taxon>Emergomyces</taxon>
    </lineage>
</organism>